<dbReference type="RefSeq" id="WP_019168236.1">
    <property type="nucleotide sequence ID" value="NZ_CAIB01000129.1"/>
</dbReference>
<dbReference type="GO" id="GO:0051276">
    <property type="term" value="P:chromosome organization"/>
    <property type="evidence" value="ECO:0007669"/>
    <property type="project" value="InterPro"/>
</dbReference>
<dbReference type="Gene3D" id="1.10.10.1400">
    <property type="entry name" value="Terminase, small subunit, N-terminal DNA-binding domain, HTH motif"/>
    <property type="match status" value="1"/>
</dbReference>
<accession>A0A380G933</accession>
<keyword evidence="4" id="KW-1185">Reference proteome</keyword>
<evidence type="ECO:0000256" key="2">
    <source>
        <dbReference type="ARBA" id="ARBA00023219"/>
    </source>
</evidence>
<keyword evidence="2" id="KW-0231">Viral genome packaging</keyword>
<keyword evidence="1" id="KW-1188">Viral release from host cell</keyword>
<proteinExistence type="predicted"/>
<sequence length="162" mass="18078">MNELNKKQRTFAEAYAIPGTECYGNATKSAIKAGYAKGSADVTGSKLLSNAKVSEYIKGVEQQLFDENIMTGKEVLYRLTKTARGEHIEVEAIVTKTGDYKENPDTGRMQLVYDEEVRLVSKPPKISDQNKALELLGKHHKLFTDVQDMNINGMVTFNDDID</sequence>
<gene>
    <name evidence="3" type="ORF">NCTC11048_02335</name>
</gene>
<dbReference type="Proteomes" id="UP000255549">
    <property type="component" value="Unassembled WGS sequence"/>
</dbReference>
<name>A0A380G933_STAIN</name>
<dbReference type="InterPro" id="IPR038713">
    <property type="entry name" value="Terminase_Gp1_N_sf"/>
</dbReference>
<organism evidence="3 4">
    <name type="scientific">Staphylococcus intermedius NCTC 11048</name>
    <dbReference type="NCBI Taxonomy" id="1141106"/>
    <lineage>
        <taxon>Bacteria</taxon>
        <taxon>Bacillati</taxon>
        <taxon>Bacillota</taxon>
        <taxon>Bacilli</taxon>
        <taxon>Bacillales</taxon>
        <taxon>Staphylococcaceae</taxon>
        <taxon>Staphylococcus</taxon>
        <taxon>Staphylococcus intermedius group</taxon>
    </lineage>
</organism>
<protein>
    <submittedName>
        <fullName evidence="3">Phage terminase small subunit</fullName>
    </submittedName>
</protein>
<dbReference type="STRING" id="1141106.GCA_000308095_01561"/>
<dbReference type="InterPro" id="IPR052404">
    <property type="entry name" value="SPP1-like_terminase"/>
</dbReference>
<dbReference type="InterPro" id="IPR005335">
    <property type="entry name" value="Terminase_ssu"/>
</dbReference>
<dbReference type="PANTHER" id="PTHR41328">
    <property type="entry name" value="TERMINASE SMALL SUBUNIT-RELATED"/>
    <property type="match status" value="1"/>
</dbReference>
<dbReference type="AlphaFoldDB" id="A0A380G933"/>
<evidence type="ECO:0000313" key="3">
    <source>
        <dbReference type="EMBL" id="SUM47262.1"/>
    </source>
</evidence>
<dbReference type="Gene3D" id="6.10.140.2160">
    <property type="match status" value="1"/>
</dbReference>
<dbReference type="Pfam" id="PF03592">
    <property type="entry name" value="Terminase_2"/>
    <property type="match status" value="1"/>
</dbReference>
<evidence type="ECO:0000256" key="1">
    <source>
        <dbReference type="ARBA" id="ARBA00022612"/>
    </source>
</evidence>
<dbReference type="PANTHER" id="PTHR41328:SF2">
    <property type="entry name" value="TERMINASE SMALL SUBUNIT"/>
    <property type="match status" value="1"/>
</dbReference>
<dbReference type="EMBL" id="UHDP01000003">
    <property type="protein sequence ID" value="SUM47262.1"/>
    <property type="molecule type" value="Genomic_DNA"/>
</dbReference>
<evidence type="ECO:0000313" key="4">
    <source>
        <dbReference type="Proteomes" id="UP000255549"/>
    </source>
</evidence>
<dbReference type="OrthoDB" id="7358785at2"/>
<reference evidence="3 4" key="1">
    <citation type="submission" date="2018-06" db="EMBL/GenBank/DDBJ databases">
        <authorList>
            <consortium name="Pathogen Informatics"/>
            <person name="Doyle S."/>
        </authorList>
    </citation>
    <scope>NUCLEOTIDE SEQUENCE [LARGE SCALE GENOMIC DNA]</scope>
    <source>
        <strain evidence="4">NCTC 11048</strain>
    </source>
</reference>